<protein>
    <submittedName>
        <fullName evidence="2">Uncharacterized protein</fullName>
    </submittedName>
</protein>
<sequence>MEPAKQLAAQETPEFHQEGNPNVSPAVKDNPWFAVSGGSCHAPFLPSVSTRQRF</sequence>
<evidence type="ECO:0000313" key="3">
    <source>
        <dbReference type="Proteomes" id="UP000075324"/>
    </source>
</evidence>
<dbReference type="EMBL" id="LQYW01000188">
    <property type="protein sequence ID" value="KYD21565.1"/>
    <property type="molecule type" value="Genomic_DNA"/>
</dbReference>
<dbReference type="AlphaFoldDB" id="A0A150MB74"/>
<accession>A0A150MB74</accession>
<dbReference type="PATRIC" id="fig|153151.4.peg.2428"/>
<feature type="region of interest" description="Disordered" evidence="1">
    <location>
        <begin position="1"/>
        <end position="28"/>
    </location>
</feature>
<proteinExistence type="predicted"/>
<evidence type="ECO:0000313" key="2">
    <source>
        <dbReference type="EMBL" id="KYD21565.1"/>
    </source>
</evidence>
<organism evidence="2 3">
    <name type="scientific">Parageobacillus toebii</name>
    <dbReference type="NCBI Taxonomy" id="153151"/>
    <lineage>
        <taxon>Bacteria</taxon>
        <taxon>Bacillati</taxon>
        <taxon>Bacillota</taxon>
        <taxon>Bacilli</taxon>
        <taxon>Bacillales</taxon>
        <taxon>Anoxybacillaceae</taxon>
        <taxon>Parageobacillus</taxon>
    </lineage>
</organism>
<reference evidence="2 3" key="1">
    <citation type="submission" date="2016-01" db="EMBL/GenBank/DDBJ databases">
        <title>Draft Genome Sequences of Seven Thermophilic Sporeformers Isolated from Foods.</title>
        <authorList>
            <person name="Berendsen E.M."/>
            <person name="Wells-Bennik M.H."/>
            <person name="Krawcyk A.O."/>
            <person name="De Jong A."/>
            <person name="Holsappel S."/>
            <person name="Eijlander R.T."/>
            <person name="Kuipers O.P."/>
        </authorList>
    </citation>
    <scope>NUCLEOTIDE SEQUENCE [LARGE SCALE GENOMIC DNA]</scope>
    <source>
        <strain evidence="2 3">B4110</strain>
    </source>
</reference>
<comment type="caution">
    <text evidence="2">The sequence shown here is derived from an EMBL/GenBank/DDBJ whole genome shotgun (WGS) entry which is preliminary data.</text>
</comment>
<evidence type="ECO:0000256" key="1">
    <source>
        <dbReference type="SAM" id="MobiDB-lite"/>
    </source>
</evidence>
<name>A0A150MB74_9BACL</name>
<dbReference type="Proteomes" id="UP000075324">
    <property type="component" value="Unassembled WGS sequence"/>
</dbReference>
<gene>
    <name evidence="2" type="ORF">B4110_0408</name>
</gene>